<feature type="region of interest" description="Disordered" evidence="1">
    <location>
        <begin position="1"/>
        <end position="123"/>
    </location>
</feature>
<reference evidence="2" key="1">
    <citation type="submission" date="2023-04" db="EMBL/GenBank/DDBJ databases">
        <title>Black Yeasts Isolated from many extreme environments.</title>
        <authorList>
            <person name="Coleine C."/>
            <person name="Stajich J.E."/>
            <person name="Selbmann L."/>
        </authorList>
    </citation>
    <scope>NUCLEOTIDE SEQUENCE</scope>
    <source>
        <strain evidence="2">CCFEE 5312</strain>
    </source>
</reference>
<name>A0AAJ0DB61_9PEZI</name>
<accession>A0AAJ0DB61</accession>
<feature type="compositionally biased region" description="Polar residues" evidence="1">
    <location>
        <begin position="51"/>
        <end position="72"/>
    </location>
</feature>
<keyword evidence="3" id="KW-1185">Reference proteome</keyword>
<dbReference type="EMBL" id="JAWDJX010000081">
    <property type="protein sequence ID" value="KAK3046762.1"/>
    <property type="molecule type" value="Genomic_DNA"/>
</dbReference>
<dbReference type="Proteomes" id="UP001271007">
    <property type="component" value="Unassembled WGS sequence"/>
</dbReference>
<dbReference type="AlphaFoldDB" id="A0AAJ0DB61"/>
<evidence type="ECO:0000256" key="1">
    <source>
        <dbReference type="SAM" id="MobiDB-lite"/>
    </source>
</evidence>
<dbReference type="Pfam" id="PF13911">
    <property type="entry name" value="AhpC-TSA_2"/>
    <property type="match status" value="1"/>
</dbReference>
<dbReference type="PANTHER" id="PTHR28630:SF3">
    <property type="entry name" value="PEROXIREDOXIN-LIKE 2C"/>
    <property type="match status" value="1"/>
</dbReference>
<comment type="caution">
    <text evidence="2">The sequence shown here is derived from an EMBL/GenBank/DDBJ whole genome shotgun (WGS) entry which is preliminary data.</text>
</comment>
<protein>
    <submittedName>
        <fullName evidence="2">Uncharacterized protein</fullName>
    </submittedName>
</protein>
<organism evidence="2 3">
    <name type="scientific">Extremus antarcticus</name>
    <dbReference type="NCBI Taxonomy" id="702011"/>
    <lineage>
        <taxon>Eukaryota</taxon>
        <taxon>Fungi</taxon>
        <taxon>Dikarya</taxon>
        <taxon>Ascomycota</taxon>
        <taxon>Pezizomycotina</taxon>
        <taxon>Dothideomycetes</taxon>
        <taxon>Dothideomycetidae</taxon>
        <taxon>Mycosphaerellales</taxon>
        <taxon>Extremaceae</taxon>
        <taxon>Extremus</taxon>
    </lineage>
</organism>
<dbReference type="SUPFAM" id="SSF52833">
    <property type="entry name" value="Thioredoxin-like"/>
    <property type="match status" value="1"/>
</dbReference>
<feature type="compositionally biased region" description="Low complexity" evidence="1">
    <location>
        <begin position="22"/>
        <end position="36"/>
    </location>
</feature>
<dbReference type="PANTHER" id="PTHR28630">
    <property type="match status" value="1"/>
</dbReference>
<evidence type="ECO:0000313" key="2">
    <source>
        <dbReference type="EMBL" id="KAK3046762.1"/>
    </source>
</evidence>
<proteinExistence type="predicted"/>
<gene>
    <name evidence="2" type="ORF">LTR09_011787</name>
</gene>
<sequence length="308" mass="33689">MPKKREVSPMGTSKFEKPYHPPSASTMPATSPTSPTYQSLPFSRRDFAHSSVASTTGTRSTAPTSLDSTVYRSSRDTGSKTESTSRHDSDLVDKEFGADRQSYDQGEDGWSATTKSNSDLTSDDLPSLETLADVVDFPIYDEVGNSHAFGSLFDPTTTTHQRQLIIFVRYFYCPACTAYLKSLAAGIPTQDCANIPTPTSITIIGCGHPDLITHYKQFTSCPFTIYADPTRTLFQRLGMGLTLKLGKRQPEYMAKGMLGASGDEISIIKKSLQDPEGIRKRDLLRGGHPMQVGGEFCLRGARWCGVIG</sequence>
<feature type="compositionally biased region" description="Polar residues" evidence="1">
    <location>
        <begin position="111"/>
        <end position="120"/>
    </location>
</feature>
<evidence type="ECO:0000313" key="3">
    <source>
        <dbReference type="Proteomes" id="UP001271007"/>
    </source>
</evidence>
<feature type="compositionally biased region" description="Basic and acidic residues" evidence="1">
    <location>
        <begin position="73"/>
        <end position="102"/>
    </location>
</feature>
<dbReference type="InterPro" id="IPR032801">
    <property type="entry name" value="PXL2A/B/C"/>
</dbReference>
<dbReference type="InterPro" id="IPR036249">
    <property type="entry name" value="Thioredoxin-like_sf"/>
</dbReference>